<feature type="compositionally biased region" description="Basic residues" evidence="1">
    <location>
        <begin position="80"/>
        <end position="92"/>
    </location>
</feature>
<feature type="region of interest" description="Disordered" evidence="1">
    <location>
        <begin position="1"/>
        <end position="23"/>
    </location>
</feature>
<sequence>MDRMKNEKPKIQQIEKDMPSAKTASISQFDRYARFLLLHMSTLHQYYDRRRIGRQQASDEFAERLISGGSKYPTKDTRNQRRHRKQKKRRQK</sequence>
<dbReference type="Proteomes" id="UP000605846">
    <property type="component" value="Unassembled WGS sequence"/>
</dbReference>
<comment type="caution">
    <text evidence="2">The sequence shown here is derived from an EMBL/GenBank/DDBJ whole genome shotgun (WGS) entry which is preliminary data.</text>
</comment>
<reference evidence="2" key="1">
    <citation type="submission" date="2020-01" db="EMBL/GenBank/DDBJ databases">
        <title>Genome Sequencing of Three Apophysomyces-Like Fungal Strains Confirms a Novel Fungal Genus in the Mucoromycota with divergent Burkholderia-like Endosymbiotic Bacteria.</title>
        <authorList>
            <person name="Stajich J.E."/>
            <person name="Macias A.M."/>
            <person name="Carter-House D."/>
            <person name="Lovett B."/>
            <person name="Kasson L.R."/>
            <person name="Berry K."/>
            <person name="Grigoriev I."/>
            <person name="Chang Y."/>
            <person name="Spatafora J."/>
            <person name="Kasson M.T."/>
        </authorList>
    </citation>
    <scope>NUCLEOTIDE SEQUENCE</scope>
    <source>
        <strain evidence="2">NRRL A-21654</strain>
    </source>
</reference>
<name>A0A8H7BUF4_9FUNG</name>
<evidence type="ECO:0000256" key="1">
    <source>
        <dbReference type="SAM" id="MobiDB-lite"/>
    </source>
</evidence>
<dbReference type="OrthoDB" id="2285535at2759"/>
<dbReference type="EMBL" id="JABAYA010000058">
    <property type="protein sequence ID" value="KAF7727359.1"/>
    <property type="molecule type" value="Genomic_DNA"/>
</dbReference>
<accession>A0A8H7BUF4</accession>
<dbReference type="AlphaFoldDB" id="A0A8H7BUF4"/>
<keyword evidence="3" id="KW-1185">Reference proteome</keyword>
<organism evidence="2 3">
    <name type="scientific">Apophysomyces ossiformis</name>
    <dbReference type="NCBI Taxonomy" id="679940"/>
    <lineage>
        <taxon>Eukaryota</taxon>
        <taxon>Fungi</taxon>
        <taxon>Fungi incertae sedis</taxon>
        <taxon>Mucoromycota</taxon>
        <taxon>Mucoromycotina</taxon>
        <taxon>Mucoromycetes</taxon>
        <taxon>Mucorales</taxon>
        <taxon>Mucorineae</taxon>
        <taxon>Mucoraceae</taxon>
        <taxon>Apophysomyces</taxon>
    </lineage>
</organism>
<gene>
    <name evidence="2" type="ORF">EC973_007602</name>
</gene>
<feature type="compositionally biased region" description="Basic and acidic residues" evidence="1">
    <location>
        <begin position="1"/>
        <end position="19"/>
    </location>
</feature>
<evidence type="ECO:0000313" key="2">
    <source>
        <dbReference type="EMBL" id="KAF7727359.1"/>
    </source>
</evidence>
<evidence type="ECO:0000313" key="3">
    <source>
        <dbReference type="Proteomes" id="UP000605846"/>
    </source>
</evidence>
<proteinExistence type="predicted"/>
<protein>
    <submittedName>
        <fullName evidence="2">Uncharacterized protein</fullName>
    </submittedName>
</protein>
<feature type="region of interest" description="Disordered" evidence="1">
    <location>
        <begin position="61"/>
        <end position="92"/>
    </location>
</feature>